<evidence type="ECO:0000256" key="1">
    <source>
        <dbReference type="SAM" id="SignalP"/>
    </source>
</evidence>
<keyword evidence="1" id="KW-0732">Signal</keyword>
<feature type="chain" id="PRO_5032559623" evidence="1">
    <location>
        <begin position="20"/>
        <end position="142"/>
    </location>
</feature>
<dbReference type="RefSeq" id="WP_155038325.1">
    <property type="nucleotide sequence ID" value="NZ_JBHGCD010000001.1"/>
</dbReference>
<evidence type="ECO:0000313" key="3">
    <source>
        <dbReference type="Proteomes" id="UP000449846"/>
    </source>
</evidence>
<dbReference type="OrthoDB" id="7773041at2"/>
<reference evidence="2 3" key="1">
    <citation type="submission" date="2019-11" db="EMBL/GenBank/DDBJ databases">
        <authorList>
            <person name="Dong K."/>
        </authorList>
    </citation>
    <scope>NUCLEOTIDE SEQUENCE [LARGE SCALE GENOMIC DNA]</scope>
    <source>
        <strain evidence="2 3">NBRC 112902</strain>
    </source>
</reference>
<evidence type="ECO:0000313" key="2">
    <source>
        <dbReference type="EMBL" id="MTH58448.1"/>
    </source>
</evidence>
<proteinExistence type="predicted"/>
<comment type="caution">
    <text evidence="2">The sequence shown here is derived from an EMBL/GenBank/DDBJ whole genome shotgun (WGS) entry which is preliminary data.</text>
</comment>
<accession>A0A844HHL2</accession>
<gene>
    <name evidence="2" type="ORF">GL300_04395</name>
</gene>
<dbReference type="AlphaFoldDB" id="A0A844HHL2"/>
<keyword evidence="3" id="KW-1185">Reference proteome</keyword>
<sequence length="142" mass="15665">MRQLITAAVIAALPLGVQAQDAQPDLRVMMCQLIDESGTGWVPDFLMFTRQNAGPHAGRIEVYDPVLQKLVRHPIKAVVTVDDARGRTYGWALGRVRNNSGQRTERLDYRLRVSKSDGTAELLVTAQGYQNTMRGVGECATP</sequence>
<organism evidence="2 3">
    <name type="scientific">Paracoccus litorisediminis</name>
    <dbReference type="NCBI Taxonomy" id="2006130"/>
    <lineage>
        <taxon>Bacteria</taxon>
        <taxon>Pseudomonadati</taxon>
        <taxon>Pseudomonadota</taxon>
        <taxon>Alphaproteobacteria</taxon>
        <taxon>Rhodobacterales</taxon>
        <taxon>Paracoccaceae</taxon>
        <taxon>Paracoccus</taxon>
    </lineage>
</organism>
<name>A0A844HHL2_9RHOB</name>
<protein>
    <submittedName>
        <fullName evidence="2">Uncharacterized protein</fullName>
    </submittedName>
</protein>
<feature type="signal peptide" evidence="1">
    <location>
        <begin position="1"/>
        <end position="19"/>
    </location>
</feature>
<dbReference type="Proteomes" id="UP000449846">
    <property type="component" value="Unassembled WGS sequence"/>
</dbReference>
<dbReference type="EMBL" id="WMIG01000001">
    <property type="protein sequence ID" value="MTH58448.1"/>
    <property type="molecule type" value="Genomic_DNA"/>
</dbReference>